<dbReference type="Proteomes" id="UP001605036">
    <property type="component" value="Unassembled WGS sequence"/>
</dbReference>
<organism evidence="2 3">
    <name type="scientific">Riccia fluitans</name>
    <dbReference type="NCBI Taxonomy" id="41844"/>
    <lineage>
        <taxon>Eukaryota</taxon>
        <taxon>Viridiplantae</taxon>
        <taxon>Streptophyta</taxon>
        <taxon>Embryophyta</taxon>
        <taxon>Marchantiophyta</taxon>
        <taxon>Marchantiopsida</taxon>
        <taxon>Marchantiidae</taxon>
        <taxon>Marchantiales</taxon>
        <taxon>Ricciaceae</taxon>
        <taxon>Riccia</taxon>
    </lineage>
</organism>
<proteinExistence type="predicted"/>
<keyword evidence="3" id="KW-1185">Reference proteome</keyword>
<evidence type="ECO:0000256" key="1">
    <source>
        <dbReference type="SAM" id="MobiDB-lite"/>
    </source>
</evidence>
<evidence type="ECO:0000313" key="3">
    <source>
        <dbReference type="Proteomes" id="UP001605036"/>
    </source>
</evidence>
<feature type="region of interest" description="Disordered" evidence="1">
    <location>
        <begin position="1"/>
        <end position="31"/>
    </location>
</feature>
<gene>
    <name evidence="2" type="ORF">R1flu_009256</name>
</gene>
<comment type="caution">
    <text evidence="2">The sequence shown here is derived from an EMBL/GenBank/DDBJ whole genome shotgun (WGS) entry which is preliminary data.</text>
</comment>
<reference evidence="2 3" key="1">
    <citation type="submission" date="2024-09" db="EMBL/GenBank/DDBJ databases">
        <title>Chromosome-scale assembly of Riccia fluitans.</title>
        <authorList>
            <person name="Paukszto L."/>
            <person name="Sawicki J."/>
            <person name="Karawczyk K."/>
            <person name="Piernik-Szablinska J."/>
            <person name="Szczecinska M."/>
            <person name="Mazdziarz M."/>
        </authorList>
    </citation>
    <scope>NUCLEOTIDE SEQUENCE [LARGE SCALE GENOMIC DNA]</scope>
    <source>
        <strain evidence="2">Rf_01</strain>
        <tissue evidence="2">Aerial parts of the thallus</tissue>
    </source>
</reference>
<evidence type="ECO:0000313" key="2">
    <source>
        <dbReference type="EMBL" id="KAL2641669.1"/>
    </source>
</evidence>
<accession>A0ABD1Z1J6</accession>
<sequence>MALSSSHESDRKESNDVPLNNRQYDNEISSSGATPRWTAGLIAKADEIKGKVDMVQVQIDSQRARILNRRAASGALNWPLQPVRKTIPGHPQGVQRPQLEELPEEFSVGDMPPFQLLPRSIQQIHKIEEHSPLDHIYWFYNDPSLAQYNKAGQSRSVKTRRDALELFVKF</sequence>
<dbReference type="EMBL" id="JBHFFA010000002">
    <property type="protein sequence ID" value="KAL2641669.1"/>
    <property type="molecule type" value="Genomic_DNA"/>
</dbReference>
<protein>
    <submittedName>
        <fullName evidence="2">Uncharacterized protein</fullName>
    </submittedName>
</protein>
<feature type="compositionally biased region" description="Polar residues" evidence="1">
    <location>
        <begin position="17"/>
        <end position="31"/>
    </location>
</feature>
<dbReference type="AlphaFoldDB" id="A0ABD1Z1J6"/>
<name>A0ABD1Z1J6_9MARC</name>